<keyword evidence="1" id="KW-1133">Transmembrane helix</keyword>
<evidence type="ECO:0008006" key="4">
    <source>
        <dbReference type="Google" id="ProtNLM"/>
    </source>
</evidence>
<proteinExistence type="predicted"/>
<gene>
    <name evidence="2" type="ORF">N7505_002754</name>
</gene>
<accession>A0ABQ8WNA9</accession>
<keyword evidence="1" id="KW-0472">Membrane</keyword>
<organism evidence="2 3">
    <name type="scientific">Penicillium chrysogenum</name>
    <name type="common">Penicillium notatum</name>
    <dbReference type="NCBI Taxonomy" id="5076"/>
    <lineage>
        <taxon>Eukaryota</taxon>
        <taxon>Fungi</taxon>
        <taxon>Dikarya</taxon>
        <taxon>Ascomycota</taxon>
        <taxon>Pezizomycotina</taxon>
        <taxon>Eurotiomycetes</taxon>
        <taxon>Eurotiomycetidae</taxon>
        <taxon>Eurotiales</taxon>
        <taxon>Aspergillaceae</taxon>
        <taxon>Penicillium</taxon>
        <taxon>Penicillium chrysogenum species complex</taxon>
    </lineage>
</organism>
<evidence type="ECO:0000256" key="1">
    <source>
        <dbReference type="SAM" id="Phobius"/>
    </source>
</evidence>
<keyword evidence="1" id="KW-0812">Transmembrane</keyword>
<comment type="caution">
    <text evidence="2">The sequence shown here is derived from an EMBL/GenBank/DDBJ whole genome shotgun (WGS) entry which is preliminary data.</text>
</comment>
<dbReference type="EMBL" id="JAPVEB010000002">
    <property type="protein sequence ID" value="KAJ5274209.1"/>
    <property type="molecule type" value="Genomic_DNA"/>
</dbReference>
<feature type="non-terminal residue" evidence="2">
    <location>
        <position position="1"/>
    </location>
</feature>
<evidence type="ECO:0000313" key="2">
    <source>
        <dbReference type="EMBL" id="KAJ5274209.1"/>
    </source>
</evidence>
<sequence>KPAKYQLYASTTGGRLQLAGTDNAESERRWHHHLSIRLWTLNYGSLSLREGKKERKEIGSFSLIMRVILSAPGATLIFFVYYFQLTICPKGRNVWP</sequence>
<dbReference type="Proteomes" id="UP001220256">
    <property type="component" value="Unassembled WGS sequence"/>
</dbReference>
<reference evidence="2 3" key="1">
    <citation type="journal article" date="2023" name="IMA Fungus">
        <title>Comparative genomic study of the Penicillium genus elucidates a diverse pangenome and 15 lateral gene transfer events.</title>
        <authorList>
            <person name="Petersen C."/>
            <person name="Sorensen T."/>
            <person name="Nielsen M.R."/>
            <person name="Sondergaard T.E."/>
            <person name="Sorensen J.L."/>
            <person name="Fitzpatrick D.A."/>
            <person name="Frisvad J.C."/>
            <person name="Nielsen K.L."/>
        </authorList>
    </citation>
    <scope>NUCLEOTIDE SEQUENCE [LARGE SCALE GENOMIC DNA]</scope>
    <source>
        <strain evidence="2 3">IBT 3361</strain>
    </source>
</reference>
<feature type="transmembrane region" description="Helical" evidence="1">
    <location>
        <begin position="63"/>
        <end position="83"/>
    </location>
</feature>
<name>A0ABQ8WNA9_PENCH</name>
<evidence type="ECO:0000313" key="3">
    <source>
        <dbReference type="Proteomes" id="UP001220256"/>
    </source>
</evidence>
<protein>
    <recommendedName>
        <fullName evidence="4">PH domain-containing protein</fullName>
    </recommendedName>
</protein>
<keyword evidence="3" id="KW-1185">Reference proteome</keyword>